<dbReference type="AlphaFoldDB" id="A0AAW2UIZ8"/>
<comment type="caution">
    <text evidence="1">The sequence shown here is derived from an EMBL/GenBank/DDBJ whole genome shotgun (WGS) entry which is preliminary data.</text>
</comment>
<reference evidence="1" key="2">
    <citation type="journal article" date="2024" name="Plant">
        <title>Genomic evolution and insights into agronomic trait innovations of Sesamum species.</title>
        <authorList>
            <person name="Miao H."/>
            <person name="Wang L."/>
            <person name="Qu L."/>
            <person name="Liu H."/>
            <person name="Sun Y."/>
            <person name="Le M."/>
            <person name="Wang Q."/>
            <person name="Wei S."/>
            <person name="Zheng Y."/>
            <person name="Lin W."/>
            <person name="Duan Y."/>
            <person name="Cao H."/>
            <person name="Xiong S."/>
            <person name="Wang X."/>
            <person name="Wei L."/>
            <person name="Li C."/>
            <person name="Ma Q."/>
            <person name="Ju M."/>
            <person name="Zhao R."/>
            <person name="Li G."/>
            <person name="Mu C."/>
            <person name="Tian Q."/>
            <person name="Mei H."/>
            <person name="Zhang T."/>
            <person name="Gao T."/>
            <person name="Zhang H."/>
        </authorList>
    </citation>
    <scope>NUCLEOTIDE SEQUENCE</scope>
    <source>
        <strain evidence="1">KEN1</strain>
    </source>
</reference>
<accession>A0AAW2UIZ8</accession>
<gene>
    <name evidence="1" type="ORF">Slati_3463100</name>
</gene>
<reference evidence="1" key="1">
    <citation type="submission" date="2020-06" db="EMBL/GenBank/DDBJ databases">
        <authorList>
            <person name="Li T."/>
            <person name="Hu X."/>
            <person name="Zhang T."/>
            <person name="Song X."/>
            <person name="Zhang H."/>
            <person name="Dai N."/>
            <person name="Sheng W."/>
            <person name="Hou X."/>
            <person name="Wei L."/>
        </authorList>
    </citation>
    <scope>NUCLEOTIDE SEQUENCE</scope>
    <source>
        <strain evidence="1">KEN1</strain>
        <tissue evidence="1">Leaf</tissue>
    </source>
</reference>
<organism evidence="1">
    <name type="scientific">Sesamum latifolium</name>
    <dbReference type="NCBI Taxonomy" id="2727402"/>
    <lineage>
        <taxon>Eukaryota</taxon>
        <taxon>Viridiplantae</taxon>
        <taxon>Streptophyta</taxon>
        <taxon>Embryophyta</taxon>
        <taxon>Tracheophyta</taxon>
        <taxon>Spermatophyta</taxon>
        <taxon>Magnoliopsida</taxon>
        <taxon>eudicotyledons</taxon>
        <taxon>Gunneridae</taxon>
        <taxon>Pentapetalae</taxon>
        <taxon>asterids</taxon>
        <taxon>lamiids</taxon>
        <taxon>Lamiales</taxon>
        <taxon>Pedaliaceae</taxon>
        <taxon>Sesamum</taxon>
    </lineage>
</organism>
<name>A0AAW2UIZ8_9LAMI</name>
<proteinExistence type="predicted"/>
<dbReference type="EMBL" id="JACGWN010000012">
    <property type="protein sequence ID" value="KAL0416312.1"/>
    <property type="molecule type" value="Genomic_DNA"/>
</dbReference>
<sequence length="156" mass="17095">MTGDGSSSWNSPSLLYTPTAPDKAYDDHIRDTVISCTNLGYSHRVHVTAVIPQVRGLLPYYRSRGLESYRPSLQGFHMTIPASQFSQVDTYRCNKAAFSKRDKCSMGSVVPSYSTMAGVRQFIGSSSAITVSMKGMPCRSSSGTPSIRYFTSCKPL</sequence>
<evidence type="ECO:0000313" key="1">
    <source>
        <dbReference type="EMBL" id="KAL0416312.1"/>
    </source>
</evidence>
<protein>
    <submittedName>
        <fullName evidence="1">Uncharacterized protein</fullName>
    </submittedName>
</protein>